<evidence type="ECO:0000256" key="4">
    <source>
        <dbReference type="ARBA" id="ARBA00022679"/>
    </source>
</evidence>
<evidence type="ECO:0000256" key="3">
    <source>
        <dbReference type="ARBA" id="ARBA00022603"/>
    </source>
</evidence>
<dbReference type="InterPro" id="IPR014776">
    <property type="entry name" value="4pyrrole_Mease_sub2"/>
</dbReference>
<dbReference type="PANTHER" id="PTHR47036:SF1">
    <property type="entry name" value="COBALT-FACTOR III C(17)-METHYLTRANSFERASE-RELATED"/>
    <property type="match status" value="1"/>
</dbReference>
<evidence type="ECO:0000313" key="7">
    <source>
        <dbReference type="EMBL" id="PJF45897.1"/>
    </source>
</evidence>
<dbReference type="SUPFAM" id="SSF53790">
    <property type="entry name" value="Tetrapyrrole methylase"/>
    <property type="match status" value="1"/>
</dbReference>
<feature type="non-terminal residue" evidence="7">
    <location>
        <position position="174"/>
    </location>
</feature>
<dbReference type="Pfam" id="PF00590">
    <property type="entry name" value="TP_methylase"/>
    <property type="match status" value="1"/>
</dbReference>
<name>A0A2M8Q7W1_9CHLR</name>
<keyword evidence="5" id="KW-0949">S-adenosyl-L-methionine</keyword>
<keyword evidence="2" id="KW-0169">Cobalamin biosynthesis</keyword>
<evidence type="ECO:0000313" key="8">
    <source>
        <dbReference type="Proteomes" id="UP000230790"/>
    </source>
</evidence>
<dbReference type="EMBL" id="PGTN01000656">
    <property type="protein sequence ID" value="PJF45897.1"/>
    <property type="molecule type" value="Genomic_DNA"/>
</dbReference>
<keyword evidence="4 7" id="KW-0808">Transferase</keyword>
<keyword evidence="3 7" id="KW-0489">Methyltransferase</keyword>
<gene>
    <name evidence="7" type="ORF">CUN48_16550</name>
</gene>
<dbReference type="GO" id="GO:0008168">
    <property type="term" value="F:methyltransferase activity"/>
    <property type="evidence" value="ECO:0007669"/>
    <property type="project" value="UniProtKB-KW"/>
</dbReference>
<dbReference type="InterPro" id="IPR006363">
    <property type="entry name" value="Cbl_synth_CobJ/CibH_dom"/>
</dbReference>
<dbReference type="InterPro" id="IPR035996">
    <property type="entry name" value="4pyrrol_Methylase_sf"/>
</dbReference>
<comment type="caution">
    <text evidence="7">The sequence shown here is derived from an EMBL/GenBank/DDBJ whole genome shotgun (WGS) entry which is preliminary data.</text>
</comment>
<dbReference type="GO" id="GO:0009236">
    <property type="term" value="P:cobalamin biosynthetic process"/>
    <property type="evidence" value="ECO:0007669"/>
    <property type="project" value="UniProtKB-UniPathway"/>
</dbReference>
<evidence type="ECO:0000256" key="2">
    <source>
        <dbReference type="ARBA" id="ARBA00022573"/>
    </source>
</evidence>
<dbReference type="CDD" id="cd11646">
    <property type="entry name" value="Precorrin_3B_C17_MT"/>
    <property type="match status" value="1"/>
</dbReference>
<proteinExistence type="predicted"/>
<dbReference type="GO" id="GO:0032259">
    <property type="term" value="P:methylation"/>
    <property type="evidence" value="ECO:0007669"/>
    <property type="project" value="UniProtKB-KW"/>
</dbReference>
<comment type="pathway">
    <text evidence="1">Cofactor biosynthesis; adenosylcobalamin biosynthesis.</text>
</comment>
<reference evidence="7 8" key="1">
    <citation type="submission" date="2017-11" db="EMBL/GenBank/DDBJ databases">
        <title>Evolution of Phototrophy in the Chloroflexi Phylum Driven by Horizontal Gene Transfer.</title>
        <authorList>
            <person name="Ward L.M."/>
            <person name="Hemp J."/>
            <person name="Shih P.M."/>
            <person name="Mcglynn S.E."/>
            <person name="Fischer W."/>
        </authorList>
    </citation>
    <scope>NUCLEOTIDE SEQUENCE [LARGE SCALE GENOMIC DNA]</scope>
    <source>
        <strain evidence="7">JP3_7</strain>
    </source>
</reference>
<dbReference type="AlphaFoldDB" id="A0A2M8Q7W1"/>
<feature type="non-terminal residue" evidence="7">
    <location>
        <position position="1"/>
    </location>
</feature>
<evidence type="ECO:0000256" key="5">
    <source>
        <dbReference type="ARBA" id="ARBA00022691"/>
    </source>
</evidence>
<sequence length="174" mass="19171">HLRAAEVVIGYQLYVDLIRPLLAEHQDVVLSPMGEEVERARTAIEMARQGRRVALISSGDVGVYAMAAPVFELLRSQNWQGNDPPVVVTPGVSAFQAVAARVGAAIGHDFCAISLSDLLTPWPIIERRIAAAAWGDFVIAFYNPRSKERSWQLGRAMEILRRFRPPSTPVAVAR</sequence>
<organism evidence="7 8">
    <name type="scientific">Candidatus Thermofonsia Clade 3 bacterium</name>
    <dbReference type="NCBI Taxonomy" id="2364212"/>
    <lineage>
        <taxon>Bacteria</taxon>
        <taxon>Bacillati</taxon>
        <taxon>Chloroflexota</taxon>
        <taxon>Candidatus Thermofontia</taxon>
        <taxon>Candidatus Thermofonsia Clade 3</taxon>
    </lineage>
</organism>
<dbReference type="PANTHER" id="PTHR47036">
    <property type="entry name" value="COBALT-FACTOR III C(17)-METHYLTRANSFERASE-RELATED"/>
    <property type="match status" value="1"/>
</dbReference>
<accession>A0A2M8Q7W1</accession>
<dbReference type="Gene3D" id="3.30.950.10">
    <property type="entry name" value="Methyltransferase, Cobalt-precorrin-4 Transmethylase, Domain 2"/>
    <property type="match status" value="1"/>
</dbReference>
<protein>
    <submittedName>
        <fullName evidence="7">Precorrin-3B C(17)-methyltransferase</fullName>
    </submittedName>
</protein>
<dbReference type="Proteomes" id="UP000230790">
    <property type="component" value="Unassembled WGS sequence"/>
</dbReference>
<dbReference type="UniPathway" id="UPA00148"/>
<dbReference type="Gene3D" id="3.40.1010.10">
    <property type="entry name" value="Cobalt-precorrin-4 Transmethylase, Domain 1"/>
    <property type="match status" value="1"/>
</dbReference>
<dbReference type="InterPro" id="IPR051810">
    <property type="entry name" value="Precorrin_MeTrfase"/>
</dbReference>
<feature type="domain" description="Tetrapyrrole methylase" evidence="6">
    <location>
        <begin position="2"/>
        <end position="173"/>
    </location>
</feature>
<dbReference type="InterPro" id="IPR000878">
    <property type="entry name" value="4pyrrol_Mease"/>
</dbReference>
<evidence type="ECO:0000259" key="6">
    <source>
        <dbReference type="Pfam" id="PF00590"/>
    </source>
</evidence>
<evidence type="ECO:0000256" key="1">
    <source>
        <dbReference type="ARBA" id="ARBA00004953"/>
    </source>
</evidence>
<dbReference type="InterPro" id="IPR014777">
    <property type="entry name" value="4pyrrole_Mease_sub1"/>
</dbReference>